<dbReference type="PANTHER" id="PTHR36698">
    <property type="entry name" value="BLL5892 PROTEIN"/>
    <property type="match status" value="1"/>
</dbReference>
<reference evidence="4 5" key="1">
    <citation type="journal article" date="2013" name="Appl. Environ. Microbiol.">
        <title>Genome analysis suggests that the soil oligotrophic bacterium Agromonas oligotrophica (Bradyrhizobium oligotrophicum) is a nitrogen-fixing symbiont of Aeschynomene indica.</title>
        <authorList>
            <person name="Okubo T."/>
            <person name="Fukushima S."/>
            <person name="Itakura M."/>
            <person name="Oshima K."/>
            <person name="Longtonglang A."/>
            <person name="Teaumroong N."/>
            <person name="Mitsui H."/>
            <person name="Hattori M."/>
            <person name="Hattori R."/>
            <person name="Hattori T."/>
            <person name="Minamisawa K."/>
        </authorList>
    </citation>
    <scope>NUCLEOTIDE SEQUENCE [LARGE SCALE GENOMIC DNA]</scope>
    <source>
        <strain evidence="4 5">S58</strain>
    </source>
</reference>
<dbReference type="STRING" id="1245469.S58_05860"/>
<keyword evidence="2" id="KW-0472">Membrane</keyword>
<dbReference type="Pfam" id="PF02470">
    <property type="entry name" value="MlaD"/>
    <property type="match status" value="1"/>
</dbReference>
<sequence length="274" mass="28704">MRAINLIVGTLTIAAVAAGISTLLIKQKSRIAQQRSTMRVVFDGGSAAGLRKGGPVNFDGVQAGQILSINLESPRKIVAMITLDNSAPIRKDTTAGIEFQGLTGIAAISLVGGAPTAPPVPLDRDGVPVLTADLKDQETMVETVHNIDKYVVSNAPAIKDALQSFEAETASLKDKTAAVDAAIEKAEDIFKGFDSLVTKIDGAIPGFADGNPGQLFDQIKSMRELVDSFRRKSAKVIDDSRKTLVDISDGANAMTAKFGGPPAGPGPRRVPASR</sequence>
<dbReference type="KEGG" id="aol:S58_05860"/>
<protein>
    <recommendedName>
        <fullName evidence="3">Mce/MlaD domain-containing protein</fullName>
    </recommendedName>
</protein>
<dbReference type="PATRIC" id="fig|1245469.3.peg.591"/>
<name>M4ZK40_9BRAD</name>
<dbReference type="HOGENOM" id="CLU_013850_1_2_5"/>
<evidence type="ECO:0000256" key="2">
    <source>
        <dbReference type="SAM" id="Phobius"/>
    </source>
</evidence>
<feature type="transmembrane region" description="Helical" evidence="2">
    <location>
        <begin position="6"/>
        <end position="25"/>
    </location>
</feature>
<feature type="domain" description="Mce/MlaD" evidence="3">
    <location>
        <begin position="39"/>
        <end position="112"/>
    </location>
</feature>
<keyword evidence="5" id="KW-1185">Reference proteome</keyword>
<keyword evidence="2" id="KW-0812">Transmembrane</keyword>
<dbReference type="OrthoDB" id="9808689at2"/>
<dbReference type="InterPro" id="IPR003399">
    <property type="entry name" value="Mce/MlaD"/>
</dbReference>
<organism evidence="4 5">
    <name type="scientific">Bradyrhizobium oligotrophicum S58</name>
    <dbReference type="NCBI Taxonomy" id="1245469"/>
    <lineage>
        <taxon>Bacteria</taxon>
        <taxon>Pseudomonadati</taxon>
        <taxon>Pseudomonadota</taxon>
        <taxon>Alphaproteobacteria</taxon>
        <taxon>Hyphomicrobiales</taxon>
        <taxon>Nitrobacteraceae</taxon>
        <taxon>Bradyrhizobium</taxon>
    </lineage>
</organism>
<accession>M4ZK40</accession>
<dbReference type="Proteomes" id="UP000011841">
    <property type="component" value="Chromosome"/>
</dbReference>
<keyword evidence="2" id="KW-1133">Transmembrane helix</keyword>
<feature type="region of interest" description="Disordered" evidence="1">
    <location>
        <begin position="254"/>
        <end position="274"/>
    </location>
</feature>
<dbReference type="GeneID" id="301814586"/>
<evidence type="ECO:0000256" key="1">
    <source>
        <dbReference type="SAM" id="MobiDB-lite"/>
    </source>
</evidence>
<evidence type="ECO:0000259" key="3">
    <source>
        <dbReference type="Pfam" id="PF02470"/>
    </source>
</evidence>
<dbReference type="AlphaFoldDB" id="M4ZK40"/>
<dbReference type="RefSeq" id="WP_015663737.1">
    <property type="nucleotide sequence ID" value="NC_020453.1"/>
</dbReference>
<evidence type="ECO:0000313" key="4">
    <source>
        <dbReference type="EMBL" id="BAM86600.1"/>
    </source>
</evidence>
<dbReference type="eggNOG" id="COG1463">
    <property type="taxonomic scope" value="Bacteria"/>
</dbReference>
<dbReference type="PANTHER" id="PTHR36698:SF2">
    <property type="entry name" value="MCE_MLAD DOMAIN-CONTAINING PROTEIN"/>
    <property type="match status" value="1"/>
</dbReference>
<gene>
    <name evidence="4" type="ORF">S58_05860</name>
</gene>
<dbReference type="EMBL" id="AP012603">
    <property type="protein sequence ID" value="BAM86600.1"/>
    <property type="molecule type" value="Genomic_DNA"/>
</dbReference>
<proteinExistence type="predicted"/>
<evidence type="ECO:0000313" key="5">
    <source>
        <dbReference type="Proteomes" id="UP000011841"/>
    </source>
</evidence>